<dbReference type="GO" id="GO:0016020">
    <property type="term" value="C:membrane"/>
    <property type="evidence" value="ECO:0007669"/>
    <property type="project" value="InterPro"/>
</dbReference>
<feature type="domain" description="Neurotransmitter-gated ion-channel ligand-binding" evidence="3">
    <location>
        <begin position="28"/>
        <end position="139"/>
    </location>
</feature>
<evidence type="ECO:0000256" key="2">
    <source>
        <dbReference type="SAM" id="SignalP"/>
    </source>
</evidence>
<dbReference type="InterPro" id="IPR006202">
    <property type="entry name" value="Neur_chan_lig-bd"/>
</dbReference>
<evidence type="ECO:0000256" key="1">
    <source>
        <dbReference type="SAM" id="MobiDB-lite"/>
    </source>
</evidence>
<name>A0A1I8F1J7_9PLAT</name>
<feature type="region of interest" description="Disordered" evidence="1">
    <location>
        <begin position="516"/>
        <end position="535"/>
    </location>
</feature>
<evidence type="ECO:0000259" key="3">
    <source>
        <dbReference type="Pfam" id="PF02931"/>
    </source>
</evidence>
<keyword evidence="2" id="KW-0732">Signal</keyword>
<dbReference type="GO" id="GO:0004888">
    <property type="term" value="F:transmembrane signaling receptor activity"/>
    <property type="evidence" value="ECO:0007669"/>
    <property type="project" value="InterPro"/>
</dbReference>
<evidence type="ECO:0000313" key="5">
    <source>
        <dbReference type="WBParaSite" id="maker-unitig_12262-snap-gene-0.2-mRNA-1"/>
    </source>
</evidence>
<proteinExistence type="predicted"/>
<dbReference type="WBParaSite" id="maker-unitig_12262-snap-gene-0.2-mRNA-1">
    <property type="protein sequence ID" value="maker-unitig_12262-snap-gene-0.2-mRNA-1"/>
    <property type="gene ID" value="maker-unitig_12262-snap-gene-0.2"/>
</dbReference>
<dbReference type="Pfam" id="PF02931">
    <property type="entry name" value="Neur_chan_LBD"/>
    <property type="match status" value="1"/>
</dbReference>
<dbReference type="Gene3D" id="2.70.170.10">
    <property type="entry name" value="Neurotransmitter-gated ion-channel ligand-binding domain"/>
    <property type="match status" value="1"/>
</dbReference>
<reference evidence="5" key="1">
    <citation type="submission" date="2016-11" db="UniProtKB">
        <authorList>
            <consortium name="WormBaseParasite"/>
        </authorList>
    </citation>
    <scope>IDENTIFICATION</scope>
</reference>
<dbReference type="InterPro" id="IPR006201">
    <property type="entry name" value="Neur_channel"/>
</dbReference>
<dbReference type="InterPro" id="IPR036361">
    <property type="entry name" value="SAP_dom_sf"/>
</dbReference>
<feature type="chain" id="PRO_5009318507" evidence="2">
    <location>
        <begin position="25"/>
        <end position="535"/>
    </location>
</feature>
<accession>A0A1I8F1J7</accession>
<sequence length="535" mass="58811">SRTPLHQAWRTCTVISTCLALTTGTPGPSVNSSEPVVMYMNVSLTQIMDVDEKNQLIKLNMWIVQEWKDPFFEWNPAEYGDADHMLLPPDALTGGDWDLSQSATKLKVYHDGRVVWKPPVIYESSCDINVEFFPFDTQVADYGSSGSSRARRSFSCRFWAGPIVLAVRDPGLIHSSPELPFQKELRWCPAVVKCGCSVMPSSMAILNDFTSRSTSPLVWRILFAMQKSLNPWLINASPLSDTSSLGSPNCAKNARSLRNIHHPFLAWVQAKFIRDMPKCYTCSSRRAPLLETVRSGLNSGHQRQLIILSSAVADPDLGCSLDLYRFAHPGVLVSAEVGRAASTSTPVLYEADAGTGVQLYVEELVIDQQAYADLRNPPVAASSSSALFHLPSYLIWTRPLTVAQLHAACLRDNGLPVLGNKQELIERLQAAPPQPDNAEASDDTEGEGADAAISQLLNEEESENIDAANISQESRLDSDFVELKKREVQPRQEIGLHAAATAGDVDPISALFGSLSAETRPARHPRSADRKLQGW</sequence>
<keyword evidence="4" id="KW-1185">Reference proteome</keyword>
<feature type="compositionally biased region" description="Basic and acidic residues" evidence="1">
    <location>
        <begin position="526"/>
        <end position="535"/>
    </location>
</feature>
<organism evidence="4 5">
    <name type="scientific">Macrostomum lignano</name>
    <dbReference type="NCBI Taxonomy" id="282301"/>
    <lineage>
        <taxon>Eukaryota</taxon>
        <taxon>Metazoa</taxon>
        <taxon>Spiralia</taxon>
        <taxon>Lophotrochozoa</taxon>
        <taxon>Platyhelminthes</taxon>
        <taxon>Rhabditophora</taxon>
        <taxon>Macrostomorpha</taxon>
        <taxon>Macrostomida</taxon>
        <taxon>Macrostomidae</taxon>
        <taxon>Macrostomum</taxon>
    </lineage>
</organism>
<dbReference type="InterPro" id="IPR036734">
    <property type="entry name" value="Neur_chan_lig-bd_sf"/>
</dbReference>
<dbReference type="PANTHER" id="PTHR18945">
    <property type="entry name" value="NEUROTRANSMITTER GATED ION CHANNEL"/>
    <property type="match status" value="1"/>
</dbReference>
<protein>
    <submittedName>
        <fullName evidence="5">Neur_chan_LBD domain-containing protein</fullName>
    </submittedName>
</protein>
<dbReference type="AlphaFoldDB" id="A0A1I8F1J7"/>
<dbReference type="SUPFAM" id="SSF63712">
    <property type="entry name" value="Nicotinic receptor ligand binding domain-like"/>
    <property type="match status" value="1"/>
</dbReference>
<feature type="signal peptide" evidence="2">
    <location>
        <begin position="1"/>
        <end position="24"/>
    </location>
</feature>
<dbReference type="Proteomes" id="UP000095280">
    <property type="component" value="Unplaced"/>
</dbReference>
<dbReference type="GO" id="GO:0005230">
    <property type="term" value="F:extracellular ligand-gated monoatomic ion channel activity"/>
    <property type="evidence" value="ECO:0007669"/>
    <property type="project" value="InterPro"/>
</dbReference>
<evidence type="ECO:0000313" key="4">
    <source>
        <dbReference type="Proteomes" id="UP000095280"/>
    </source>
</evidence>
<dbReference type="Gene3D" id="1.10.720.30">
    <property type="entry name" value="SAP domain"/>
    <property type="match status" value="1"/>
</dbReference>